<sequence length="82" mass="9302">MLRLVVVVVCGGGYVCKEMVVLWAKDNGHWWLNGLCEQRGSWRSNDGHRRCIITKKGYEDALVKRCSYSKDYAAGGGNYEED</sequence>
<evidence type="ECO:0000313" key="2">
    <source>
        <dbReference type="Proteomes" id="UP001372338"/>
    </source>
</evidence>
<organism evidence="1 2">
    <name type="scientific">Crotalaria pallida</name>
    <name type="common">Smooth rattlebox</name>
    <name type="synonym">Crotalaria striata</name>
    <dbReference type="NCBI Taxonomy" id="3830"/>
    <lineage>
        <taxon>Eukaryota</taxon>
        <taxon>Viridiplantae</taxon>
        <taxon>Streptophyta</taxon>
        <taxon>Embryophyta</taxon>
        <taxon>Tracheophyta</taxon>
        <taxon>Spermatophyta</taxon>
        <taxon>Magnoliopsida</taxon>
        <taxon>eudicotyledons</taxon>
        <taxon>Gunneridae</taxon>
        <taxon>Pentapetalae</taxon>
        <taxon>rosids</taxon>
        <taxon>fabids</taxon>
        <taxon>Fabales</taxon>
        <taxon>Fabaceae</taxon>
        <taxon>Papilionoideae</taxon>
        <taxon>50 kb inversion clade</taxon>
        <taxon>genistoids sensu lato</taxon>
        <taxon>core genistoids</taxon>
        <taxon>Crotalarieae</taxon>
        <taxon>Crotalaria</taxon>
    </lineage>
</organism>
<reference evidence="1 2" key="1">
    <citation type="submission" date="2024-01" db="EMBL/GenBank/DDBJ databases">
        <title>The genomes of 5 underutilized Papilionoideae crops provide insights into root nodulation and disease resistanc.</title>
        <authorList>
            <person name="Yuan L."/>
        </authorList>
    </citation>
    <scope>NUCLEOTIDE SEQUENCE [LARGE SCALE GENOMIC DNA]</scope>
    <source>
        <strain evidence="1">ZHUSHIDOU_FW_LH</strain>
        <tissue evidence="1">Leaf</tissue>
    </source>
</reference>
<name>A0AAN9HV92_CROPI</name>
<gene>
    <name evidence="1" type="ORF">RIF29_41412</name>
</gene>
<proteinExistence type="predicted"/>
<accession>A0AAN9HV92</accession>
<comment type="caution">
    <text evidence="1">The sequence shown here is derived from an EMBL/GenBank/DDBJ whole genome shotgun (WGS) entry which is preliminary data.</text>
</comment>
<keyword evidence="2" id="KW-1185">Reference proteome</keyword>
<dbReference type="AlphaFoldDB" id="A0AAN9HV92"/>
<protein>
    <submittedName>
        <fullName evidence="1">Uncharacterized protein</fullName>
    </submittedName>
</protein>
<dbReference type="Proteomes" id="UP001372338">
    <property type="component" value="Unassembled WGS sequence"/>
</dbReference>
<evidence type="ECO:0000313" key="1">
    <source>
        <dbReference type="EMBL" id="KAK7246543.1"/>
    </source>
</evidence>
<dbReference type="EMBL" id="JAYWIO010000008">
    <property type="protein sequence ID" value="KAK7246543.1"/>
    <property type="molecule type" value="Genomic_DNA"/>
</dbReference>